<keyword evidence="3" id="KW-1185">Reference proteome</keyword>
<organism evidence="2 3">
    <name type="scientific">Gloeophyllum trabeum (strain ATCC 11539 / FP-39264 / Madison 617)</name>
    <name type="common">Brown rot fungus</name>
    <dbReference type="NCBI Taxonomy" id="670483"/>
    <lineage>
        <taxon>Eukaryota</taxon>
        <taxon>Fungi</taxon>
        <taxon>Dikarya</taxon>
        <taxon>Basidiomycota</taxon>
        <taxon>Agaricomycotina</taxon>
        <taxon>Agaricomycetes</taxon>
        <taxon>Gloeophyllales</taxon>
        <taxon>Gloeophyllaceae</taxon>
        <taxon>Gloeophyllum</taxon>
    </lineage>
</organism>
<dbReference type="Proteomes" id="UP000030669">
    <property type="component" value="Unassembled WGS sequence"/>
</dbReference>
<dbReference type="OrthoDB" id="2686689at2759"/>
<sequence length="298" mass="33701">MDTPRPAVFPPLPPSVDGTVWSANVLRAHQILHDAYARASDLLRQEDGDPLRLRIHSERILKRMIPILEALDQEVADEHWSSGCAHALAKITVDLERAAFAADGVEQAKVHHFNPVTIIRTGRRGRPRKVINPTWLNEAMSTHRKISIQKLADLLGMHRNAVSKQLKLYGVYQRFSDISDNDIDLLVRLYKKHRPMSGLRYVIGFLKSHGLRVQKRRLSIGESTTSLVLTICGIWMATISSYGGVLLFMALWMDSVGVLSEYRSTQIIVPPQFSTCFLMQLQSMGYHPGFEEIVEARI</sequence>
<dbReference type="RefSeq" id="XP_007870317.1">
    <property type="nucleotide sequence ID" value="XM_007872126.1"/>
</dbReference>
<keyword evidence="1" id="KW-0812">Transmembrane</keyword>
<dbReference type="OMA" id="HEAHRKA"/>
<protein>
    <submittedName>
        <fullName evidence="2">Uncharacterized protein</fullName>
    </submittedName>
</protein>
<dbReference type="EMBL" id="KB469311">
    <property type="protein sequence ID" value="EPQ51350.1"/>
    <property type="molecule type" value="Genomic_DNA"/>
</dbReference>
<feature type="transmembrane region" description="Helical" evidence="1">
    <location>
        <begin position="227"/>
        <end position="253"/>
    </location>
</feature>
<name>S7RAQ9_GLOTA</name>
<dbReference type="AlphaFoldDB" id="S7RAQ9"/>
<evidence type="ECO:0000256" key="1">
    <source>
        <dbReference type="SAM" id="Phobius"/>
    </source>
</evidence>
<gene>
    <name evidence="2" type="ORF">GLOTRDRAFT_133220</name>
</gene>
<evidence type="ECO:0000313" key="3">
    <source>
        <dbReference type="Proteomes" id="UP000030669"/>
    </source>
</evidence>
<keyword evidence="1" id="KW-1133">Transmembrane helix</keyword>
<dbReference type="HOGENOM" id="CLU_933998_0_0_1"/>
<accession>S7RAQ9</accession>
<keyword evidence="1" id="KW-0472">Membrane</keyword>
<reference evidence="2 3" key="1">
    <citation type="journal article" date="2012" name="Science">
        <title>The Paleozoic origin of enzymatic lignin decomposition reconstructed from 31 fungal genomes.</title>
        <authorList>
            <person name="Floudas D."/>
            <person name="Binder M."/>
            <person name="Riley R."/>
            <person name="Barry K."/>
            <person name="Blanchette R.A."/>
            <person name="Henrissat B."/>
            <person name="Martinez A.T."/>
            <person name="Otillar R."/>
            <person name="Spatafora J.W."/>
            <person name="Yadav J.S."/>
            <person name="Aerts A."/>
            <person name="Benoit I."/>
            <person name="Boyd A."/>
            <person name="Carlson A."/>
            <person name="Copeland A."/>
            <person name="Coutinho P.M."/>
            <person name="de Vries R.P."/>
            <person name="Ferreira P."/>
            <person name="Findley K."/>
            <person name="Foster B."/>
            <person name="Gaskell J."/>
            <person name="Glotzer D."/>
            <person name="Gorecki P."/>
            <person name="Heitman J."/>
            <person name="Hesse C."/>
            <person name="Hori C."/>
            <person name="Igarashi K."/>
            <person name="Jurgens J.A."/>
            <person name="Kallen N."/>
            <person name="Kersten P."/>
            <person name="Kohler A."/>
            <person name="Kuees U."/>
            <person name="Kumar T.K.A."/>
            <person name="Kuo A."/>
            <person name="LaButti K."/>
            <person name="Larrondo L.F."/>
            <person name="Lindquist E."/>
            <person name="Ling A."/>
            <person name="Lombard V."/>
            <person name="Lucas S."/>
            <person name="Lundell T."/>
            <person name="Martin R."/>
            <person name="McLaughlin D.J."/>
            <person name="Morgenstern I."/>
            <person name="Morin E."/>
            <person name="Murat C."/>
            <person name="Nagy L.G."/>
            <person name="Nolan M."/>
            <person name="Ohm R.A."/>
            <person name="Patyshakuliyeva A."/>
            <person name="Rokas A."/>
            <person name="Ruiz-Duenas F.J."/>
            <person name="Sabat G."/>
            <person name="Salamov A."/>
            <person name="Samejima M."/>
            <person name="Schmutz J."/>
            <person name="Slot J.C."/>
            <person name="St John F."/>
            <person name="Stenlid J."/>
            <person name="Sun H."/>
            <person name="Sun S."/>
            <person name="Syed K."/>
            <person name="Tsang A."/>
            <person name="Wiebenga A."/>
            <person name="Young D."/>
            <person name="Pisabarro A."/>
            <person name="Eastwood D.C."/>
            <person name="Martin F."/>
            <person name="Cullen D."/>
            <person name="Grigoriev I.V."/>
            <person name="Hibbett D.S."/>
        </authorList>
    </citation>
    <scope>NUCLEOTIDE SEQUENCE [LARGE SCALE GENOMIC DNA]</scope>
    <source>
        <strain evidence="2 3">ATCC 11539</strain>
    </source>
</reference>
<evidence type="ECO:0000313" key="2">
    <source>
        <dbReference type="EMBL" id="EPQ51350.1"/>
    </source>
</evidence>
<dbReference type="KEGG" id="gtr:GLOTRDRAFT_133220"/>
<proteinExistence type="predicted"/>
<dbReference type="GeneID" id="19302681"/>